<reference evidence="2" key="1">
    <citation type="submission" date="2021-03" db="EMBL/GenBank/DDBJ databases">
        <title>Draft genome sequence of rust myrtle Austropuccinia psidii MF-1, a brazilian biotype.</title>
        <authorList>
            <person name="Quecine M.C."/>
            <person name="Pachon D.M.R."/>
            <person name="Bonatelli M.L."/>
            <person name="Correr F.H."/>
            <person name="Franceschini L.M."/>
            <person name="Leite T.F."/>
            <person name="Margarido G.R.A."/>
            <person name="Almeida C.A."/>
            <person name="Ferrarezi J.A."/>
            <person name="Labate C.A."/>
        </authorList>
    </citation>
    <scope>NUCLEOTIDE SEQUENCE</scope>
    <source>
        <strain evidence="2">MF-1</strain>
    </source>
</reference>
<evidence type="ECO:0000259" key="1">
    <source>
        <dbReference type="Pfam" id="PF07727"/>
    </source>
</evidence>
<dbReference type="InterPro" id="IPR013103">
    <property type="entry name" value="RVT_2"/>
</dbReference>
<comment type="caution">
    <text evidence="2">The sequence shown here is derived from an EMBL/GenBank/DDBJ whole genome shotgun (WGS) entry which is preliminary data.</text>
</comment>
<keyword evidence="3" id="KW-1185">Reference proteome</keyword>
<protein>
    <recommendedName>
        <fullName evidence="1">Reverse transcriptase Ty1/copia-type domain-containing protein</fullName>
    </recommendedName>
</protein>
<feature type="domain" description="Reverse transcriptase Ty1/copia-type" evidence="1">
    <location>
        <begin position="10"/>
        <end position="153"/>
    </location>
</feature>
<name>A0A9Q3B871_9BASI</name>
<dbReference type="Pfam" id="PF07727">
    <property type="entry name" value="RVT_2"/>
    <property type="match status" value="1"/>
</dbReference>
<evidence type="ECO:0000313" key="2">
    <source>
        <dbReference type="EMBL" id="MBW0460518.1"/>
    </source>
</evidence>
<evidence type="ECO:0000313" key="3">
    <source>
        <dbReference type="Proteomes" id="UP000765509"/>
    </source>
</evidence>
<dbReference type="AlphaFoldDB" id="A0A9Q3B871"/>
<dbReference type="OrthoDB" id="3344688at2759"/>
<dbReference type="Proteomes" id="UP000765509">
    <property type="component" value="Unassembled WGS sequence"/>
</dbReference>
<proteinExistence type="predicted"/>
<organism evidence="2 3">
    <name type="scientific">Austropuccinia psidii MF-1</name>
    <dbReference type="NCBI Taxonomy" id="1389203"/>
    <lineage>
        <taxon>Eukaryota</taxon>
        <taxon>Fungi</taxon>
        <taxon>Dikarya</taxon>
        <taxon>Basidiomycota</taxon>
        <taxon>Pucciniomycotina</taxon>
        <taxon>Pucciniomycetes</taxon>
        <taxon>Pucciniales</taxon>
        <taxon>Sphaerophragmiaceae</taxon>
        <taxon>Austropuccinia</taxon>
    </lineage>
</organism>
<gene>
    <name evidence="2" type="ORF">O181_000233</name>
</gene>
<dbReference type="EMBL" id="AVOT02000023">
    <property type="protein sequence ID" value="MBW0460518.1"/>
    <property type="molecule type" value="Genomic_DNA"/>
</dbReference>
<accession>A0A9Q3B871</accession>
<sequence>MCLTVYSNAWKQFDKIFSPTGHFNSLHTLVAFSASNNLEFCQTDVKSAFLNTLLVETLHSITQGHQLHKQKYFLQLMTCPPRIVWMTKKLAFKGRFSSMHTQPLCFSECGGTAVWLYINVDEIAIFSRDVPHFNSKIEREFDVKDVGPADFLLWSLLELYGIGNCRNVFDCLVPNENKILETEEESMAFRALGVNYCGVVGSINYFNIPTCETINALATRLLKPLCDKPLNASTHQYR</sequence>